<organism evidence="1 2">
    <name type="scientific">Daphnia galeata</name>
    <dbReference type="NCBI Taxonomy" id="27404"/>
    <lineage>
        <taxon>Eukaryota</taxon>
        <taxon>Metazoa</taxon>
        <taxon>Ecdysozoa</taxon>
        <taxon>Arthropoda</taxon>
        <taxon>Crustacea</taxon>
        <taxon>Branchiopoda</taxon>
        <taxon>Diplostraca</taxon>
        <taxon>Cladocera</taxon>
        <taxon>Anomopoda</taxon>
        <taxon>Daphniidae</taxon>
        <taxon>Daphnia</taxon>
    </lineage>
</organism>
<reference evidence="1" key="1">
    <citation type="submission" date="2021-11" db="EMBL/GenBank/DDBJ databases">
        <authorList>
            <person name="Schell T."/>
        </authorList>
    </citation>
    <scope>NUCLEOTIDE SEQUENCE</scope>
    <source>
        <strain evidence="1">M5</strain>
    </source>
</reference>
<comment type="caution">
    <text evidence="1">The sequence shown here is derived from an EMBL/GenBank/DDBJ whole genome shotgun (WGS) entry which is preliminary data.</text>
</comment>
<sequence>MSKRLFTRRAFQFHPRPVNETLVAKDVPTFKSTLGHMGLIAKHTLAIVSHGADDGVLNFSSISTSFGSVHTVTYGNIRVMEQNSVHPQHHSIFVNKHFDKILSSNRNSYTIVLKSNGTSGRYGRAFQFDATPFYQTLEAKDVAAFRFRLDYMRFKTDSTSTIIVDWEPGPMSG</sequence>
<dbReference type="EMBL" id="CAKKLH010000146">
    <property type="protein sequence ID" value="CAH0104570.1"/>
    <property type="molecule type" value="Genomic_DNA"/>
</dbReference>
<evidence type="ECO:0000313" key="1">
    <source>
        <dbReference type="EMBL" id="CAH0104570.1"/>
    </source>
</evidence>
<evidence type="ECO:0000313" key="2">
    <source>
        <dbReference type="Proteomes" id="UP000789390"/>
    </source>
</evidence>
<dbReference type="Proteomes" id="UP000789390">
    <property type="component" value="Unassembled WGS sequence"/>
</dbReference>
<keyword evidence="2" id="KW-1185">Reference proteome</keyword>
<protein>
    <submittedName>
        <fullName evidence="1">Uncharacterized protein</fullName>
    </submittedName>
</protein>
<gene>
    <name evidence="1" type="ORF">DGAL_LOCUS7477</name>
</gene>
<name>A0A8J2WJH1_9CRUS</name>
<proteinExistence type="predicted"/>
<accession>A0A8J2WJH1</accession>
<dbReference type="AlphaFoldDB" id="A0A8J2WJH1"/>